<feature type="region of interest" description="Disordered" evidence="1">
    <location>
        <begin position="1"/>
        <end position="48"/>
    </location>
</feature>
<evidence type="ECO:0000313" key="2">
    <source>
        <dbReference type="EMBL" id="CAI2360664.1"/>
    </source>
</evidence>
<accession>A0AAD1U7U2</accession>
<feature type="compositionally biased region" description="Basic and acidic residues" evidence="1">
    <location>
        <begin position="1"/>
        <end position="11"/>
    </location>
</feature>
<keyword evidence="3" id="KW-1185">Reference proteome</keyword>
<name>A0AAD1U7U2_EUPCR</name>
<evidence type="ECO:0000313" key="3">
    <source>
        <dbReference type="Proteomes" id="UP001295684"/>
    </source>
</evidence>
<proteinExistence type="predicted"/>
<feature type="compositionally biased region" description="Basic residues" evidence="1">
    <location>
        <begin position="25"/>
        <end position="42"/>
    </location>
</feature>
<gene>
    <name evidence="2" type="ORF">ECRASSUSDP1_LOCUS1968</name>
</gene>
<protein>
    <submittedName>
        <fullName evidence="2">Uncharacterized protein</fullName>
    </submittedName>
</protein>
<organism evidence="2 3">
    <name type="scientific">Euplotes crassus</name>
    <dbReference type="NCBI Taxonomy" id="5936"/>
    <lineage>
        <taxon>Eukaryota</taxon>
        <taxon>Sar</taxon>
        <taxon>Alveolata</taxon>
        <taxon>Ciliophora</taxon>
        <taxon>Intramacronucleata</taxon>
        <taxon>Spirotrichea</taxon>
        <taxon>Hypotrichia</taxon>
        <taxon>Euplotida</taxon>
        <taxon>Euplotidae</taxon>
        <taxon>Moneuplotes</taxon>
    </lineage>
</organism>
<evidence type="ECO:0000256" key="1">
    <source>
        <dbReference type="SAM" id="MobiDB-lite"/>
    </source>
</evidence>
<dbReference type="EMBL" id="CAMPGE010001862">
    <property type="protein sequence ID" value="CAI2360664.1"/>
    <property type="molecule type" value="Genomic_DNA"/>
</dbReference>
<dbReference type="AlphaFoldDB" id="A0AAD1U7U2"/>
<reference evidence="2" key="1">
    <citation type="submission" date="2023-07" db="EMBL/GenBank/DDBJ databases">
        <authorList>
            <consortium name="AG Swart"/>
            <person name="Singh M."/>
            <person name="Singh A."/>
            <person name="Seah K."/>
            <person name="Emmerich C."/>
        </authorList>
    </citation>
    <scope>NUCLEOTIDE SEQUENCE</scope>
    <source>
        <strain evidence="2">DP1</strain>
    </source>
</reference>
<comment type="caution">
    <text evidence="2">The sequence shown here is derived from an EMBL/GenBank/DDBJ whole genome shotgun (WGS) entry which is preliminary data.</text>
</comment>
<sequence>MINEDLAKQKYSDLPMQSIQEAQPQKKRRNKRHEYKKSRHFKSCNDQASKPISPSIFFVVSKSKKLSKKKQLCNNKKSTSIKKVNLTDVFKTVMARKNGLNDINSLKIDTKNLHSRGLCSPKITEYTIDGRPSMLLSPSTMMKNRRRIKSPDQRIKLKIEEERSFTAKGCKRVKRVENIRSLNKEPDVANFSEKELYTQFVPRGNRKSMT</sequence>
<dbReference type="Proteomes" id="UP001295684">
    <property type="component" value="Unassembled WGS sequence"/>
</dbReference>